<protein>
    <recommendedName>
        <fullName evidence="4">Translocase</fullName>
    </recommendedName>
</protein>
<evidence type="ECO:0008006" key="4">
    <source>
        <dbReference type="Google" id="ProtNLM"/>
    </source>
</evidence>
<dbReference type="AlphaFoldDB" id="A0A6L6WGG6"/>
<feature type="chain" id="PRO_5026800848" description="Translocase" evidence="1">
    <location>
        <begin position="20"/>
        <end position="305"/>
    </location>
</feature>
<comment type="caution">
    <text evidence="2">The sequence shown here is derived from an EMBL/GenBank/DDBJ whole genome shotgun (WGS) entry which is preliminary data.</text>
</comment>
<gene>
    <name evidence="2" type="ORF">GO984_12145</name>
</gene>
<evidence type="ECO:0000313" key="2">
    <source>
        <dbReference type="EMBL" id="MVO16560.1"/>
    </source>
</evidence>
<dbReference type="Proteomes" id="UP000478892">
    <property type="component" value="Unassembled WGS sequence"/>
</dbReference>
<feature type="signal peptide" evidence="1">
    <location>
        <begin position="1"/>
        <end position="19"/>
    </location>
</feature>
<evidence type="ECO:0000313" key="3">
    <source>
        <dbReference type="Proteomes" id="UP000478892"/>
    </source>
</evidence>
<accession>A0A6L6WGG6</accession>
<dbReference type="RefSeq" id="WP_157022778.1">
    <property type="nucleotide sequence ID" value="NZ_WQLV01000006.1"/>
</dbReference>
<name>A0A6L6WGG6_9RHOB</name>
<evidence type="ECO:0000256" key="1">
    <source>
        <dbReference type="SAM" id="SignalP"/>
    </source>
</evidence>
<sequence>MLNKRMMVMSGATLVSALAIGFVMQEGSAARAPQETATATVDADLVLQEITLTSIAPAEAPEVAERDAVAFESKRVEVRPVDASCEATATASATAVEQANVHLTFSAPCHGNARVTVHHSGLMFTATTNDDGDLDMQVPALAETAVYIVELASGPGAVASTQVSGLDQIDRVALQWTGNSGFEIHAREFGAQYGQAGHIWSGANANSQTSQVQRLGDANQLAPRMAEVYSFARNTAENSGIVALSIEAEVSAINCGREISAQTLELREDRKLRTRDLELSMPNCNAIGDFLVLNNLVEDLKIASK</sequence>
<organism evidence="2 3">
    <name type="scientific">Parasedimentitalea huanghaiensis</name>
    <dbReference type="NCBI Taxonomy" id="2682100"/>
    <lineage>
        <taxon>Bacteria</taxon>
        <taxon>Pseudomonadati</taxon>
        <taxon>Pseudomonadota</taxon>
        <taxon>Alphaproteobacteria</taxon>
        <taxon>Rhodobacterales</taxon>
        <taxon>Paracoccaceae</taxon>
        <taxon>Parasedimentitalea</taxon>
    </lineage>
</organism>
<reference evidence="2 3" key="1">
    <citation type="submission" date="2019-12" db="EMBL/GenBank/DDBJ databases">
        <authorList>
            <person name="Zhang Y.-J."/>
        </authorList>
    </citation>
    <scope>NUCLEOTIDE SEQUENCE [LARGE SCALE GENOMIC DNA]</scope>
    <source>
        <strain evidence="2 3">CY05</strain>
    </source>
</reference>
<dbReference type="EMBL" id="WQLV01000006">
    <property type="protein sequence ID" value="MVO16560.1"/>
    <property type="molecule type" value="Genomic_DNA"/>
</dbReference>
<keyword evidence="1" id="KW-0732">Signal</keyword>
<keyword evidence="3" id="KW-1185">Reference proteome</keyword>
<proteinExistence type="predicted"/>